<dbReference type="KEGG" id="csn:Cyast_0343"/>
<evidence type="ECO:0000313" key="2">
    <source>
        <dbReference type="Proteomes" id="UP000010483"/>
    </source>
</evidence>
<dbReference type="PATRIC" id="fig|292563.3.peg.359"/>
<gene>
    <name evidence="1" type="ordered locus">Cyast_0343</name>
</gene>
<dbReference type="eggNOG" id="ENOG5032GU5">
    <property type="taxonomic scope" value="Bacteria"/>
</dbReference>
<dbReference type="EMBL" id="CP003940">
    <property type="protein sequence ID" value="AFZ46323.1"/>
    <property type="molecule type" value="Genomic_DNA"/>
</dbReference>
<name>K9YJQ1_CYASC</name>
<dbReference type="NCBIfam" id="NF037954">
    <property type="entry name" value="het_cyst_PatD"/>
    <property type="match status" value="1"/>
</dbReference>
<accession>K9YJQ1</accession>
<dbReference type="InterPro" id="IPR047810">
    <property type="entry name" value="PatD-like"/>
</dbReference>
<organism evidence="1 2">
    <name type="scientific">Cyanobacterium stanieri (strain ATCC 29140 / PCC 7202)</name>
    <dbReference type="NCBI Taxonomy" id="292563"/>
    <lineage>
        <taxon>Bacteria</taxon>
        <taxon>Bacillati</taxon>
        <taxon>Cyanobacteriota</taxon>
        <taxon>Cyanophyceae</taxon>
        <taxon>Oscillatoriophycideae</taxon>
        <taxon>Chroococcales</taxon>
        <taxon>Geminocystaceae</taxon>
        <taxon>Cyanobacterium</taxon>
    </lineage>
</organism>
<sequence length="125" mass="14675">MLSKSHFSLVKDWVFLLKDFQNQWHLQEINDYYQTPIWQKINGVLQSEIMTLGQDDFPVDNIPQWQSWQTETYRFIRLLNTELLFFASAQQPQTKQLKINSITQKLQGAIALSENLLNQAMGNGQ</sequence>
<keyword evidence="2" id="KW-1185">Reference proteome</keyword>
<proteinExistence type="predicted"/>
<dbReference type="HOGENOM" id="CLU_1988941_0_0_3"/>
<protein>
    <submittedName>
        <fullName evidence="1">Uncharacterized protein</fullName>
    </submittedName>
</protein>
<dbReference type="BioCyc" id="CSTA292563:G1353-346-MONOMER"/>
<dbReference type="Proteomes" id="UP000010483">
    <property type="component" value="Chromosome"/>
</dbReference>
<evidence type="ECO:0000313" key="1">
    <source>
        <dbReference type="EMBL" id="AFZ46323.1"/>
    </source>
</evidence>
<reference evidence="2" key="1">
    <citation type="journal article" date="2013" name="Proc. Natl. Acad. Sci. U.S.A.">
        <title>Improving the coverage of the cyanobacterial phylum using diversity-driven genome sequencing.</title>
        <authorList>
            <person name="Shih P.M."/>
            <person name="Wu D."/>
            <person name="Latifi A."/>
            <person name="Axen S.D."/>
            <person name="Fewer D.P."/>
            <person name="Talla E."/>
            <person name="Calteau A."/>
            <person name="Cai F."/>
            <person name="Tandeau de Marsac N."/>
            <person name="Rippka R."/>
            <person name="Herdman M."/>
            <person name="Sivonen K."/>
            <person name="Coursin T."/>
            <person name="Laurent T."/>
            <person name="Goodwin L."/>
            <person name="Nolan M."/>
            <person name="Davenport K.W."/>
            <person name="Han C.S."/>
            <person name="Rubin E.M."/>
            <person name="Eisen J.A."/>
            <person name="Woyke T."/>
            <person name="Gugger M."/>
            <person name="Kerfeld C.A."/>
        </authorList>
    </citation>
    <scope>NUCLEOTIDE SEQUENCE [LARGE SCALE GENOMIC DNA]</scope>
    <source>
        <strain evidence="2">ATCC 29140 / PCC 7202</strain>
    </source>
</reference>
<dbReference type="AlphaFoldDB" id="K9YJQ1"/>